<sequence>MSTSALATTWQPYLHVLLPIESRYRAMNKFNICILTVIYPGCRFSLAYILSHVADRRGRHRISCFLHASVTAARARCRRAAAHALMNRRPNPPARFPPPDFTVLRDGCSILTPLRCSPALLDLRAHPRPRYRVPGD</sequence>
<accession>F8PZM0</accession>
<keyword evidence="2" id="KW-1185">Reference proteome</keyword>
<dbReference type="Proteomes" id="UP000008063">
    <property type="component" value="Unassembled WGS sequence"/>
</dbReference>
<dbReference type="EMBL" id="GL945481">
    <property type="protein sequence ID" value="EGN98342.1"/>
    <property type="molecule type" value="Genomic_DNA"/>
</dbReference>
<evidence type="ECO:0000313" key="1">
    <source>
        <dbReference type="EMBL" id="EGN98342.1"/>
    </source>
</evidence>
<evidence type="ECO:0000313" key="2">
    <source>
        <dbReference type="Proteomes" id="UP000008063"/>
    </source>
</evidence>
<organism evidence="2">
    <name type="scientific">Serpula lacrymans var. lacrymans (strain S7.3)</name>
    <name type="common">Dry rot fungus</name>
    <dbReference type="NCBI Taxonomy" id="936435"/>
    <lineage>
        <taxon>Eukaryota</taxon>
        <taxon>Fungi</taxon>
        <taxon>Dikarya</taxon>
        <taxon>Basidiomycota</taxon>
        <taxon>Agaricomycotina</taxon>
        <taxon>Agaricomycetes</taxon>
        <taxon>Agaricomycetidae</taxon>
        <taxon>Boletales</taxon>
        <taxon>Coniophorineae</taxon>
        <taxon>Serpulaceae</taxon>
        <taxon>Serpula</taxon>
    </lineage>
</organism>
<reference evidence="2" key="1">
    <citation type="journal article" date="2011" name="Science">
        <title>The plant cell wall-decomposing machinery underlies the functional diversity of forest fungi.</title>
        <authorList>
            <person name="Eastwood D.C."/>
            <person name="Floudas D."/>
            <person name="Binder M."/>
            <person name="Majcherczyk A."/>
            <person name="Schneider P."/>
            <person name="Aerts A."/>
            <person name="Asiegbu F.O."/>
            <person name="Baker S.E."/>
            <person name="Barry K."/>
            <person name="Bendiksby M."/>
            <person name="Blumentritt M."/>
            <person name="Coutinho P.M."/>
            <person name="Cullen D."/>
            <person name="de Vries R.P."/>
            <person name="Gathman A."/>
            <person name="Goodell B."/>
            <person name="Henrissat B."/>
            <person name="Ihrmark K."/>
            <person name="Kauserud H."/>
            <person name="Kohler A."/>
            <person name="LaButti K."/>
            <person name="Lapidus A."/>
            <person name="Lavin J.L."/>
            <person name="Lee Y.-H."/>
            <person name="Lindquist E."/>
            <person name="Lilly W."/>
            <person name="Lucas S."/>
            <person name="Morin E."/>
            <person name="Murat C."/>
            <person name="Oguiza J.A."/>
            <person name="Park J."/>
            <person name="Pisabarro A.G."/>
            <person name="Riley R."/>
            <person name="Rosling A."/>
            <person name="Salamov A."/>
            <person name="Schmidt O."/>
            <person name="Schmutz J."/>
            <person name="Skrede I."/>
            <person name="Stenlid J."/>
            <person name="Wiebenga A."/>
            <person name="Xie X."/>
            <person name="Kuees U."/>
            <person name="Hibbett D.S."/>
            <person name="Hoffmeister D."/>
            <person name="Hoegberg N."/>
            <person name="Martin F."/>
            <person name="Grigoriev I.V."/>
            <person name="Watkinson S.C."/>
        </authorList>
    </citation>
    <scope>NUCLEOTIDE SEQUENCE [LARGE SCALE GENOMIC DNA]</scope>
    <source>
        <strain evidence="2">strain S7.3</strain>
    </source>
</reference>
<name>F8PZM0_SERL3</name>
<dbReference type="AlphaFoldDB" id="F8PZM0"/>
<protein>
    <submittedName>
        <fullName evidence="1">Uncharacterized protein</fullName>
    </submittedName>
</protein>
<dbReference type="HOGENOM" id="CLU_1876686_0_0_1"/>
<proteinExistence type="predicted"/>
<gene>
    <name evidence="1" type="ORF">SERLA73DRAFT_74568</name>
</gene>
<dbReference type="InParanoid" id="F8PZM0"/>